<dbReference type="AlphaFoldDB" id="A0A8X6UDC9"/>
<keyword evidence="4" id="KW-1185">Reference proteome</keyword>
<sequence>MSVEVKEVKQTRFQKLKKKVKISKITKSDSKKGQKDAEKINKHQLDHYAFEDALDGLHIDGLPSLDESIKEAKIALDLFLQNKFAASLDSLVPWSHVSTYHALGKGTMLFMQALLTMEAKEIEKAAEALRQAVDVCQRKRKKHTVSKMIRRPDYNLYTEEEVHAELCYAECLLLTAVLTFVEDQSLVNFVRGSLRIRTCYHSYKECMHILETRRWGNELRKKHFESGVRMGVGAFNLMISQLPTKVLKLLEFIGFSGNRQLGLKELDEGYAMKESLRSPLCALILVTFHTLVTYIFGCGDGDIDASEIIVNDMLVRYPEAALFIFLSGRIKQLRGQIDDAITTYQHSINVQQEWKQFHYLCYWELLWCNCFKCDWAEAAKCSDILRNECKWSPAIYTYVHASILYMMMEEGHPELRDTITELMAKVPSLKQRLAGKSIPLEKYVVRKSNKFAAQGGRLIVPALELLYIWNSFPMIAKSRELTENILCRVNNVFSHLEDAKDIENRPLDDYCLILLLRGVCYTSLNRHMQAEDCFREIISCEKRVKEDIYLIPFTMTELALIKMKTSDGAEAKELLEPARHNYRGYPLETILHFRVHSILRQLRAKGHVIPTPSPKLTPLHSPDPSPNRGGDIPEFPYLKESPTLPSKRLLHPPSDLGSCVSLP</sequence>
<evidence type="ECO:0000313" key="3">
    <source>
        <dbReference type="EMBL" id="GFU19943.1"/>
    </source>
</evidence>
<evidence type="ECO:0000256" key="1">
    <source>
        <dbReference type="SAM" id="Coils"/>
    </source>
</evidence>
<organism evidence="3 4">
    <name type="scientific">Nephila pilipes</name>
    <name type="common">Giant wood spider</name>
    <name type="synonym">Nephila maculata</name>
    <dbReference type="NCBI Taxonomy" id="299642"/>
    <lineage>
        <taxon>Eukaryota</taxon>
        <taxon>Metazoa</taxon>
        <taxon>Ecdysozoa</taxon>
        <taxon>Arthropoda</taxon>
        <taxon>Chelicerata</taxon>
        <taxon>Arachnida</taxon>
        <taxon>Araneae</taxon>
        <taxon>Araneomorphae</taxon>
        <taxon>Entelegynae</taxon>
        <taxon>Araneoidea</taxon>
        <taxon>Nephilidae</taxon>
        <taxon>Nephila</taxon>
    </lineage>
</organism>
<dbReference type="InterPro" id="IPR019734">
    <property type="entry name" value="TPR_rpt"/>
</dbReference>
<keyword evidence="1" id="KW-0175">Coiled coil</keyword>
<dbReference type="EMBL" id="BMAW01080501">
    <property type="protein sequence ID" value="GFU19943.1"/>
    <property type="molecule type" value="Genomic_DNA"/>
</dbReference>
<protein>
    <submittedName>
        <fullName evidence="3">Tetratricopeptide repeat protein 39B</fullName>
    </submittedName>
</protein>
<proteinExistence type="predicted"/>
<dbReference type="InterPro" id="IPR019412">
    <property type="entry name" value="IML2/TPR_39"/>
</dbReference>
<dbReference type="InterPro" id="IPR011990">
    <property type="entry name" value="TPR-like_helical_dom_sf"/>
</dbReference>
<accession>A0A8X6UDC9</accession>
<dbReference type="SMART" id="SM00028">
    <property type="entry name" value="TPR"/>
    <property type="match status" value="3"/>
</dbReference>
<dbReference type="Pfam" id="PF10300">
    <property type="entry name" value="Iml2-TPR_39"/>
    <property type="match status" value="1"/>
</dbReference>
<feature type="compositionally biased region" description="Pro residues" evidence="2">
    <location>
        <begin position="611"/>
        <end position="625"/>
    </location>
</feature>
<comment type="caution">
    <text evidence="3">The sequence shown here is derived from an EMBL/GenBank/DDBJ whole genome shotgun (WGS) entry which is preliminary data.</text>
</comment>
<evidence type="ECO:0000313" key="4">
    <source>
        <dbReference type="Proteomes" id="UP000887013"/>
    </source>
</evidence>
<name>A0A8X6UDC9_NEPPI</name>
<feature type="region of interest" description="Disordered" evidence="2">
    <location>
        <begin position="609"/>
        <end position="663"/>
    </location>
</feature>
<dbReference type="PANTHER" id="PTHR31859">
    <property type="entry name" value="TETRATRICOPEPTIDE REPEAT PROTEIN 39 FAMILY MEMBER"/>
    <property type="match status" value="1"/>
</dbReference>
<dbReference type="PANTHER" id="PTHR31859:SF9">
    <property type="entry name" value="TETRATRICOPEPTIDE REPEAT PROTEIN 39B"/>
    <property type="match status" value="1"/>
</dbReference>
<dbReference type="SUPFAM" id="SSF48452">
    <property type="entry name" value="TPR-like"/>
    <property type="match status" value="1"/>
</dbReference>
<gene>
    <name evidence="3" type="primary">ttc39b</name>
    <name evidence="3" type="ORF">NPIL_320981</name>
</gene>
<evidence type="ECO:0000256" key="2">
    <source>
        <dbReference type="SAM" id="MobiDB-lite"/>
    </source>
</evidence>
<dbReference type="Proteomes" id="UP000887013">
    <property type="component" value="Unassembled WGS sequence"/>
</dbReference>
<dbReference type="OrthoDB" id="6421628at2759"/>
<feature type="coiled-coil region" evidence="1">
    <location>
        <begin position="112"/>
        <end position="139"/>
    </location>
</feature>
<reference evidence="3" key="1">
    <citation type="submission" date="2020-08" db="EMBL/GenBank/DDBJ databases">
        <title>Multicomponent nature underlies the extraordinary mechanical properties of spider dragline silk.</title>
        <authorList>
            <person name="Kono N."/>
            <person name="Nakamura H."/>
            <person name="Mori M."/>
            <person name="Yoshida Y."/>
            <person name="Ohtoshi R."/>
            <person name="Malay A.D."/>
            <person name="Moran D.A.P."/>
            <person name="Tomita M."/>
            <person name="Numata K."/>
            <person name="Arakawa K."/>
        </authorList>
    </citation>
    <scope>NUCLEOTIDE SEQUENCE</scope>
</reference>
<dbReference type="Gene3D" id="1.25.40.10">
    <property type="entry name" value="Tetratricopeptide repeat domain"/>
    <property type="match status" value="1"/>
</dbReference>